<evidence type="ECO:0000256" key="7">
    <source>
        <dbReference type="ARBA" id="ARBA00023136"/>
    </source>
</evidence>
<dbReference type="SMART" id="SM00044">
    <property type="entry name" value="CYCc"/>
    <property type="match status" value="1"/>
</dbReference>
<dbReference type="GO" id="GO:0001653">
    <property type="term" value="F:peptide receptor activity"/>
    <property type="evidence" value="ECO:0007669"/>
    <property type="project" value="TreeGrafter"/>
</dbReference>
<dbReference type="STRING" id="126957.T1IT78"/>
<dbReference type="SUPFAM" id="SSF55073">
    <property type="entry name" value="Nucleotide cyclase"/>
    <property type="match status" value="1"/>
</dbReference>
<dbReference type="InterPro" id="IPR029787">
    <property type="entry name" value="Nucleotide_cyclase"/>
</dbReference>
<reference evidence="14" key="2">
    <citation type="submission" date="2015-02" db="UniProtKB">
        <authorList>
            <consortium name="EnsemblMetazoa"/>
        </authorList>
    </citation>
    <scope>IDENTIFICATION</scope>
</reference>
<evidence type="ECO:0000256" key="8">
    <source>
        <dbReference type="ARBA" id="ARBA00023180"/>
    </source>
</evidence>
<keyword evidence="10" id="KW-0141">cGMP biosynthesis</keyword>
<evidence type="ECO:0000313" key="14">
    <source>
        <dbReference type="EnsemblMetazoa" id="SMAR004322-PA"/>
    </source>
</evidence>
<dbReference type="Gene3D" id="3.30.70.1230">
    <property type="entry name" value="Nucleotide cyclase"/>
    <property type="match status" value="1"/>
</dbReference>
<evidence type="ECO:0000313" key="15">
    <source>
        <dbReference type="Proteomes" id="UP000014500"/>
    </source>
</evidence>
<dbReference type="EC" id="4.6.1.2" evidence="3"/>
<dbReference type="PROSITE" id="PS50125">
    <property type="entry name" value="GUANYLATE_CYCLASE_2"/>
    <property type="match status" value="1"/>
</dbReference>
<dbReference type="InterPro" id="IPR001245">
    <property type="entry name" value="Ser-Thr/Tyr_kinase_cat_dom"/>
</dbReference>
<dbReference type="Pfam" id="PF00211">
    <property type="entry name" value="Guanylate_cyc"/>
    <property type="match status" value="1"/>
</dbReference>
<dbReference type="InterPro" id="IPR001054">
    <property type="entry name" value="A/G_cyclase"/>
</dbReference>
<dbReference type="EMBL" id="JH431471">
    <property type="status" value="NOT_ANNOTATED_CDS"/>
    <property type="molecule type" value="Genomic_DNA"/>
</dbReference>
<dbReference type="GO" id="GO:0005524">
    <property type="term" value="F:ATP binding"/>
    <property type="evidence" value="ECO:0007669"/>
    <property type="project" value="InterPro"/>
</dbReference>
<proteinExistence type="predicted"/>
<dbReference type="GO" id="GO:0004383">
    <property type="term" value="F:guanylate cyclase activity"/>
    <property type="evidence" value="ECO:0007669"/>
    <property type="project" value="UniProtKB-EC"/>
</dbReference>
<keyword evidence="15" id="KW-1185">Reference proteome</keyword>
<dbReference type="InterPro" id="IPR000719">
    <property type="entry name" value="Prot_kinase_dom"/>
</dbReference>
<feature type="compositionally biased region" description="Basic and acidic residues" evidence="11">
    <location>
        <begin position="1075"/>
        <end position="1086"/>
    </location>
</feature>
<reference evidence="15" key="1">
    <citation type="submission" date="2011-05" db="EMBL/GenBank/DDBJ databases">
        <authorList>
            <person name="Richards S.R."/>
            <person name="Qu J."/>
            <person name="Jiang H."/>
            <person name="Jhangiani S.N."/>
            <person name="Agravi P."/>
            <person name="Goodspeed R."/>
            <person name="Gross S."/>
            <person name="Mandapat C."/>
            <person name="Jackson L."/>
            <person name="Mathew T."/>
            <person name="Pu L."/>
            <person name="Thornton R."/>
            <person name="Saada N."/>
            <person name="Wilczek-Boney K.B."/>
            <person name="Lee S."/>
            <person name="Kovar C."/>
            <person name="Wu Y."/>
            <person name="Scherer S.E."/>
            <person name="Worley K.C."/>
            <person name="Muzny D.M."/>
            <person name="Gibbs R."/>
        </authorList>
    </citation>
    <scope>NUCLEOTIDE SEQUENCE</scope>
    <source>
        <strain evidence="15">Brora</strain>
    </source>
</reference>
<evidence type="ECO:0000256" key="10">
    <source>
        <dbReference type="ARBA" id="ARBA00023293"/>
    </source>
</evidence>
<dbReference type="PANTHER" id="PTHR11920:SF335">
    <property type="entry name" value="GUANYLATE CYCLASE"/>
    <property type="match status" value="1"/>
</dbReference>
<dbReference type="GO" id="GO:0007168">
    <property type="term" value="P:receptor guanylyl cyclase signaling pathway"/>
    <property type="evidence" value="ECO:0007669"/>
    <property type="project" value="TreeGrafter"/>
</dbReference>
<dbReference type="EnsemblMetazoa" id="SMAR004322-RA">
    <property type="protein sequence ID" value="SMAR004322-PA"/>
    <property type="gene ID" value="SMAR004322"/>
</dbReference>
<dbReference type="CDD" id="cd07302">
    <property type="entry name" value="CHD"/>
    <property type="match status" value="1"/>
</dbReference>
<evidence type="ECO:0000256" key="2">
    <source>
        <dbReference type="ARBA" id="ARBA00004167"/>
    </source>
</evidence>
<evidence type="ECO:0000256" key="4">
    <source>
        <dbReference type="ARBA" id="ARBA00022692"/>
    </source>
</evidence>
<dbReference type="AlphaFoldDB" id="T1IT78"/>
<dbReference type="InterPro" id="IPR011009">
    <property type="entry name" value="Kinase-like_dom_sf"/>
</dbReference>
<keyword evidence="6" id="KW-1133">Transmembrane helix</keyword>
<evidence type="ECO:0000256" key="6">
    <source>
        <dbReference type="ARBA" id="ARBA00022989"/>
    </source>
</evidence>
<comment type="subcellular location">
    <subcellularLocation>
        <location evidence="2">Membrane</location>
        <topology evidence="2">Single-pass membrane protein</topology>
    </subcellularLocation>
</comment>
<dbReference type="GO" id="GO:0004016">
    <property type="term" value="F:adenylate cyclase activity"/>
    <property type="evidence" value="ECO:0007669"/>
    <property type="project" value="TreeGrafter"/>
</dbReference>
<keyword evidence="7" id="KW-0472">Membrane</keyword>
<evidence type="ECO:0000256" key="3">
    <source>
        <dbReference type="ARBA" id="ARBA00012202"/>
    </source>
</evidence>
<feature type="domain" description="Protein kinase" evidence="12">
    <location>
        <begin position="449"/>
        <end position="772"/>
    </location>
</feature>
<dbReference type="Proteomes" id="UP000014500">
    <property type="component" value="Unassembled WGS sequence"/>
</dbReference>
<dbReference type="PROSITE" id="PS50011">
    <property type="entry name" value="PROTEIN_KINASE_DOM"/>
    <property type="match status" value="1"/>
</dbReference>
<comment type="catalytic activity">
    <reaction evidence="1">
        <text>GTP = 3',5'-cyclic GMP + diphosphate</text>
        <dbReference type="Rhea" id="RHEA:13665"/>
        <dbReference type="ChEBI" id="CHEBI:33019"/>
        <dbReference type="ChEBI" id="CHEBI:37565"/>
        <dbReference type="ChEBI" id="CHEBI:57746"/>
        <dbReference type="EC" id="4.6.1.2"/>
    </reaction>
</comment>
<dbReference type="Gene3D" id="1.10.510.10">
    <property type="entry name" value="Transferase(Phosphotransferase) domain 1"/>
    <property type="match status" value="1"/>
</dbReference>
<evidence type="ECO:0000256" key="1">
    <source>
        <dbReference type="ARBA" id="ARBA00001436"/>
    </source>
</evidence>
<dbReference type="PROSITE" id="PS01186">
    <property type="entry name" value="EGF_2"/>
    <property type="match status" value="1"/>
</dbReference>
<evidence type="ECO:0000256" key="11">
    <source>
        <dbReference type="SAM" id="MobiDB-lite"/>
    </source>
</evidence>
<keyword evidence="5" id="KW-0547">Nucleotide-binding</keyword>
<evidence type="ECO:0000256" key="5">
    <source>
        <dbReference type="ARBA" id="ARBA00022741"/>
    </source>
</evidence>
<dbReference type="InterPro" id="IPR000742">
    <property type="entry name" value="EGF"/>
</dbReference>
<keyword evidence="4" id="KW-0812">Transmembrane</keyword>
<keyword evidence="9" id="KW-0456">Lyase</keyword>
<dbReference type="Gene3D" id="2.10.25.10">
    <property type="entry name" value="Laminin"/>
    <property type="match status" value="1"/>
</dbReference>
<dbReference type="GO" id="GO:0035556">
    <property type="term" value="P:intracellular signal transduction"/>
    <property type="evidence" value="ECO:0007669"/>
    <property type="project" value="InterPro"/>
</dbReference>
<dbReference type="HOGENOM" id="CLU_282952_0_0_1"/>
<dbReference type="PANTHER" id="PTHR11920">
    <property type="entry name" value="GUANYLYL CYCLASE"/>
    <property type="match status" value="1"/>
</dbReference>
<sequence>MDDMQSEEQRKGKVLSGIIGFGSNQITHRMKALISALDMPLIVYREQWKEFILKDSYQNLMSIGWNILHFTLFSGYMFQKIWNYIILITDSNLLVDYDYYFGHTLLEFAPMHGYQWTATETVGKQFDWEDEHPYCAMKPTCTEAFEGMDITYSIHNLSGYSTPLWYHVSGAIALGYDAVLSFLEFEGLTGVVRYSKEGGWRMGSINGGVNIVSFKKLSSSRYTNYYTRNLIRWMRISDYHESFMQKLTTLRQVVEIPIKTSEIQREIYKIYLSTRGYLSYDAKFISHSETKNLDHICLRTEIITAAYYCNESCGGGRIYSDNATEFKHGVCVFPNECRCRAVGEIYLKTANENAQKIGYTGQFCQSKMLNQFFDCSAGCVHGTCTEPHFCKCDIGYYGTSCSTLLGVIVGGCLKAIEYQLRNLDWLVNWKDVRQTHVVLSGLVTPLTPTPKTVEIKANTNMYVQRMENTVQWKDNICYVKKFNCDTLDINYLPFRKEIISLREIRHPNLVRFIGACLVAPNVGLLLELVPKVEYLPKPIPFVYTFALQGSLFEILTSGAYKLTWNFKLSILKDIAMGMEYLHNSNTHSHGHLTSRNCLIDNRWTCKVTECSFHTKLSGFGVPSMRNIMFSVEDLVTKQHLVLWTAPEILRKCATFNEIGVSTKSGDVYSFGIIVTEMCTHKPPFYYELEILSIEELIRLLKNFHDSANRGIKGLLDSHNYDTYKPIRPNIINSRMPDSYAEKRGIQDLITLTTAEDAFLRPSFSMLILEKYTYHLQEIFAEKVWEVQTEKNKTEELLDRILPQSIAEKMALNREILPVKYLNVTIFYSDIVGFTTIAKESQPMEVVELLNDLYTCFDSIIEKFDVYKLETIGDAYCVTSGVPTPSFIHAQEIATMGLYILSAVNNFPIRHMPEKKLQIRIGIHSGSCVAGVIGMKMPRFCIFGSDVIIAQHMESSGLPNAIQVSEATAKILGNMGIFYLVYRGEIEIQFVGKLTTYWLIGKDGLDLEVMIPQETRAQSESVGSSARSSWGYAAKHRRKSILQGEKMSDIKLDEIIKTEEDVFITDDFESSVSENESEKDKTVDAKSTKSKSISLLSHATGNEE</sequence>
<dbReference type="InterPro" id="IPR050401">
    <property type="entry name" value="Cyclic_nucleotide_synthase"/>
</dbReference>
<accession>T1IT78</accession>
<feature type="region of interest" description="Disordered" evidence="11">
    <location>
        <begin position="1066"/>
        <end position="1103"/>
    </location>
</feature>
<dbReference type="eggNOG" id="KOG1023">
    <property type="taxonomic scope" value="Eukaryota"/>
</dbReference>
<dbReference type="Pfam" id="PF07714">
    <property type="entry name" value="PK_Tyr_Ser-Thr"/>
    <property type="match status" value="1"/>
</dbReference>
<dbReference type="GO" id="GO:0005886">
    <property type="term" value="C:plasma membrane"/>
    <property type="evidence" value="ECO:0007669"/>
    <property type="project" value="TreeGrafter"/>
</dbReference>
<name>T1IT78_STRMM</name>
<dbReference type="PhylomeDB" id="T1IT78"/>
<evidence type="ECO:0000259" key="12">
    <source>
        <dbReference type="PROSITE" id="PS50011"/>
    </source>
</evidence>
<dbReference type="PROSITE" id="PS00022">
    <property type="entry name" value="EGF_1"/>
    <property type="match status" value="1"/>
</dbReference>
<dbReference type="SUPFAM" id="SSF56112">
    <property type="entry name" value="Protein kinase-like (PK-like)"/>
    <property type="match status" value="1"/>
</dbReference>
<dbReference type="GO" id="GO:0004672">
    <property type="term" value="F:protein kinase activity"/>
    <property type="evidence" value="ECO:0007669"/>
    <property type="project" value="InterPro"/>
</dbReference>
<keyword evidence="8" id="KW-0325">Glycoprotein</keyword>
<dbReference type="FunFam" id="3.30.70.1230:FF:000030">
    <property type="entry name" value="Si:ch211-215j19.12"/>
    <property type="match status" value="1"/>
</dbReference>
<evidence type="ECO:0000259" key="13">
    <source>
        <dbReference type="PROSITE" id="PS50125"/>
    </source>
</evidence>
<protein>
    <recommendedName>
        <fullName evidence="3">guanylate cyclase</fullName>
        <ecNumber evidence="3">4.6.1.2</ecNumber>
    </recommendedName>
</protein>
<organism evidence="14 15">
    <name type="scientific">Strigamia maritima</name>
    <name type="common">European centipede</name>
    <name type="synonym">Geophilus maritimus</name>
    <dbReference type="NCBI Taxonomy" id="126957"/>
    <lineage>
        <taxon>Eukaryota</taxon>
        <taxon>Metazoa</taxon>
        <taxon>Ecdysozoa</taxon>
        <taxon>Arthropoda</taxon>
        <taxon>Myriapoda</taxon>
        <taxon>Chilopoda</taxon>
        <taxon>Pleurostigmophora</taxon>
        <taxon>Geophilomorpha</taxon>
        <taxon>Linotaeniidae</taxon>
        <taxon>Strigamia</taxon>
    </lineage>
</organism>
<evidence type="ECO:0000256" key="9">
    <source>
        <dbReference type="ARBA" id="ARBA00023239"/>
    </source>
</evidence>
<feature type="domain" description="Guanylate cyclase" evidence="13">
    <location>
        <begin position="824"/>
        <end position="953"/>
    </location>
</feature>